<comment type="caution">
    <text evidence="1">The sequence shown here is derived from an EMBL/GenBank/DDBJ whole genome shotgun (WGS) entry which is preliminary data.</text>
</comment>
<reference evidence="1" key="1">
    <citation type="submission" date="2023-03" db="EMBL/GenBank/DDBJ databases">
        <title>Massive genome expansion in bonnet fungi (Mycena s.s.) driven by repeated elements and novel gene families across ecological guilds.</title>
        <authorList>
            <consortium name="Lawrence Berkeley National Laboratory"/>
            <person name="Harder C.B."/>
            <person name="Miyauchi S."/>
            <person name="Viragh M."/>
            <person name="Kuo A."/>
            <person name="Thoen E."/>
            <person name="Andreopoulos B."/>
            <person name="Lu D."/>
            <person name="Skrede I."/>
            <person name="Drula E."/>
            <person name="Henrissat B."/>
            <person name="Morin E."/>
            <person name="Kohler A."/>
            <person name="Barry K."/>
            <person name="LaButti K."/>
            <person name="Morin E."/>
            <person name="Salamov A."/>
            <person name="Lipzen A."/>
            <person name="Mereny Z."/>
            <person name="Hegedus B."/>
            <person name="Baldrian P."/>
            <person name="Stursova M."/>
            <person name="Weitz H."/>
            <person name="Taylor A."/>
            <person name="Grigoriev I.V."/>
            <person name="Nagy L.G."/>
            <person name="Martin F."/>
            <person name="Kauserud H."/>
        </authorList>
    </citation>
    <scope>NUCLEOTIDE SEQUENCE</scope>
    <source>
        <strain evidence="1">CBHHK002</strain>
    </source>
</reference>
<gene>
    <name evidence="1" type="ORF">DFH08DRAFT_970361</name>
</gene>
<protein>
    <submittedName>
        <fullName evidence="1">Uncharacterized protein</fullName>
    </submittedName>
</protein>
<keyword evidence="2" id="KW-1185">Reference proteome</keyword>
<evidence type="ECO:0000313" key="2">
    <source>
        <dbReference type="Proteomes" id="UP001218218"/>
    </source>
</evidence>
<dbReference type="EMBL" id="JARIHO010000052">
    <property type="protein sequence ID" value="KAJ7321074.1"/>
    <property type="molecule type" value="Genomic_DNA"/>
</dbReference>
<organism evidence="1 2">
    <name type="scientific">Mycena albidolilacea</name>
    <dbReference type="NCBI Taxonomy" id="1033008"/>
    <lineage>
        <taxon>Eukaryota</taxon>
        <taxon>Fungi</taxon>
        <taxon>Dikarya</taxon>
        <taxon>Basidiomycota</taxon>
        <taxon>Agaricomycotina</taxon>
        <taxon>Agaricomycetes</taxon>
        <taxon>Agaricomycetidae</taxon>
        <taxon>Agaricales</taxon>
        <taxon>Marasmiineae</taxon>
        <taxon>Mycenaceae</taxon>
        <taxon>Mycena</taxon>
    </lineage>
</organism>
<proteinExistence type="predicted"/>
<accession>A0AAD6ZGV4</accession>
<dbReference type="Proteomes" id="UP001218218">
    <property type="component" value="Unassembled WGS sequence"/>
</dbReference>
<dbReference type="AlphaFoldDB" id="A0AAD6ZGV4"/>
<name>A0AAD6ZGV4_9AGAR</name>
<evidence type="ECO:0000313" key="1">
    <source>
        <dbReference type="EMBL" id="KAJ7321074.1"/>
    </source>
</evidence>
<sequence length="139" mass="15185">MTQTTRTTIADGALTGHRTAVVLPALSLRPIENFDPFQATVVLLPKQIPTPASTGTATRNPFTWNPFVRQTAGPVNPFVKLQITGPSSQSSSSKFNNFHSTMILSLHPMLPCLAHWQHTSKTRGHQLHASKNKLPLSIP</sequence>